<gene>
    <name evidence="4" type="primary">ogt</name>
    <name evidence="4" type="ORF">DSCO28_06360</name>
</gene>
<feature type="transmembrane region" description="Helical" evidence="3">
    <location>
        <begin position="384"/>
        <end position="404"/>
    </location>
</feature>
<feature type="transmembrane region" description="Helical" evidence="3">
    <location>
        <begin position="410"/>
        <end position="430"/>
    </location>
</feature>
<dbReference type="EMBL" id="AP021876">
    <property type="protein sequence ID" value="BBO80070.1"/>
    <property type="molecule type" value="Genomic_DNA"/>
</dbReference>
<feature type="transmembrane region" description="Helical" evidence="3">
    <location>
        <begin position="24"/>
        <end position="48"/>
    </location>
</feature>
<feature type="transmembrane region" description="Helical" evidence="3">
    <location>
        <begin position="112"/>
        <end position="134"/>
    </location>
</feature>
<evidence type="ECO:0000256" key="2">
    <source>
        <dbReference type="ARBA" id="ARBA00022803"/>
    </source>
</evidence>
<feature type="transmembrane region" description="Helical" evidence="3">
    <location>
        <begin position="351"/>
        <end position="372"/>
    </location>
</feature>
<protein>
    <submittedName>
        <fullName evidence="4">O-GlcNAc transferase</fullName>
    </submittedName>
</protein>
<dbReference type="AlphaFoldDB" id="A0A5K7ZNC7"/>
<keyword evidence="4" id="KW-0808">Transferase</keyword>
<proteinExistence type="predicted"/>
<name>A0A5K7ZNC7_9BACT</name>
<dbReference type="RefSeq" id="WP_155321117.1">
    <property type="nucleotide sequence ID" value="NZ_AP021876.1"/>
</dbReference>
<keyword evidence="3" id="KW-1133">Transmembrane helix</keyword>
<dbReference type="Proteomes" id="UP000425960">
    <property type="component" value="Chromosome"/>
</dbReference>
<accession>A0A5K7ZNC7</accession>
<keyword evidence="1" id="KW-0677">Repeat</keyword>
<evidence type="ECO:0000256" key="1">
    <source>
        <dbReference type="ARBA" id="ARBA00022737"/>
    </source>
</evidence>
<dbReference type="PANTHER" id="PTHR44227:SF3">
    <property type="entry name" value="PROTEIN O-MANNOSYL-TRANSFERASE TMTC4"/>
    <property type="match status" value="1"/>
</dbReference>
<sequence>MQQPLSDSDSLLNLNLDRTTGQTALALLLLFIGLIIVYAASFSGVWIYDDEANILSNNNIHLDRLTVKDLKRSFYLQPQNPESDERITRPLAYMSFAINWYFGKNRVFGYHLVNFCIHFISAAFLYLFIARALLITKPAARYRSMAHPIALLSAFIWAIHPIQVTAVTYIVQRMASMAGMFTIMSMYAYLRFRMSPTLKGKAFGLAACAICGLCALGTKENSAMLPLSLFFLEVLLIQGPQSMNLKKTACRVLPALAAVVLIGLFYVNPLDLIGGYANRPFTPMERILTEPRVVLYYFKVLFYPLLSEMTLVHDIEVSTSLWSPWSTLPSILTIGTLFFGSLFWLSKKEPLIAFAVVFFFINHLIEGSFIGLELIYEHRNYIPSMFVFVIPALIVTKALAYFSYHRRFQLFVMISGAVILATVGHSSFAYSHLFRNGLIFWRDNAKKSPRLSIVLNNYGIELLQHGFNHKALAYLQRAKRLNRYFNLSQQGVTYHNLGIYHETVEHDFPRALAYFQKATSITAHSKQMGFALCVCQLLNGKVGTARSILDGLLKKWPDEPDFLLLMGKIQLMEGTPDQALAYARSARRVMPDAAGALAIYGEAYRLKGNLVKADFFWRAYRAKRPSNVTAALVLAELSYMAGKTKNLSRIVAKLSVVKGERAWDEWLKEQILLSRIRDAVTYQTDPAVILSIITDIRCKMGAS</sequence>
<keyword evidence="2" id="KW-0802">TPR repeat</keyword>
<feature type="transmembrane region" description="Helical" evidence="3">
    <location>
        <begin position="146"/>
        <end position="164"/>
    </location>
</feature>
<feature type="transmembrane region" description="Helical" evidence="3">
    <location>
        <begin position="252"/>
        <end position="274"/>
    </location>
</feature>
<reference evidence="4 5" key="1">
    <citation type="submission" date="2019-11" db="EMBL/GenBank/DDBJ databases">
        <title>Comparative genomics of hydrocarbon-degrading Desulfosarcina strains.</title>
        <authorList>
            <person name="Watanabe M."/>
            <person name="Kojima H."/>
            <person name="Fukui M."/>
        </authorList>
    </citation>
    <scope>NUCLEOTIDE SEQUENCE [LARGE SCALE GENOMIC DNA]</scope>
    <source>
        <strain evidence="4 5">28bB2T</strain>
    </source>
</reference>
<feature type="transmembrane region" description="Helical" evidence="3">
    <location>
        <begin position="325"/>
        <end position="345"/>
    </location>
</feature>
<dbReference type="GO" id="GO:0016740">
    <property type="term" value="F:transferase activity"/>
    <property type="evidence" value="ECO:0007669"/>
    <property type="project" value="UniProtKB-KW"/>
</dbReference>
<keyword evidence="3" id="KW-0812">Transmembrane</keyword>
<dbReference type="InterPro" id="IPR052346">
    <property type="entry name" value="O-mannosyl-transferase_TMTC"/>
</dbReference>
<evidence type="ECO:0000313" key="4">
    <source>
        <dbReference type="EMBL" id="BBO80070.1"/>
    </source>
</evidence>
<feature type="transmembrane region" description="Helical" evidence="3">
    <location>
        <begin position="170"/>
        <end position="190"/>
    </location>
</feature>
<evidence type="ECO:0000256" key="3">
    <source>
        <dbReference type="SAM" id="Phobius"/>
    </source>
</evidence>
<dbReference type="KEGG" id="dov:DSCO28_06360"/>
<dbReference type="Gene3D" id="1.25.40.10">
    <property type="entry name" value="Tetratricopeptide repeat domain"/>
    <property type="match status" value="1"/>
</dbReference>
<organism evidence="4 5">
    <name type="scientific">Desulfosarcina ovata subsp. sediminis</name>
    <dbReference type="NCBI Taxonomy" id="885957"/>
    <lineage>
        <taxon>Bacteria</taxon>
        <taxon>Pseudomonadati</taxon>
        <taxon>Thermodesulfobacteriota</taxon>
        <taxon>Desulfobacteria</taxon>
        <taxon>Desulfobacterales</taxon>
        <taxon>Desulfosarcinaceae</taxon>
        <taxon>Desulfosarcina</taxon>
    </lineage>
</organism>
<keyword evidence="3" id="KW-0472">Membrane</keyword>
<dbReference type="InterPro" id="IPR011990">
    <property type="entry name" value="TPR-like_helical_dom_sf"/>
</dbReference>
<dbReference type="PANTHER" id="PTHR44227">
    <property type="match status" value="1"/>
</dbReference>
<dbReference type="SUPFAM" id="SSF48452">
    <property type="entry name" value="TPR-like"/>
    <property type="match status" value="1"/>
</dbReference>
<evidence type="ECO:0000313" key="5">
    <source>
        <dbReference type="Proteomes" id="UP000425960"/>
    </source>
</evidence>